<name>A0A3B3S4Q0_9TELE</name>
<proteinExistence type="predicted"/>
<organism evidence="1 2">
    <name type="scientific">Paramormyrops kingsleyae</name>
    <dbReference type="NCBI Taxonomy" id="1676925"/>
    <lineage>
        <taxon>Eukaryota</taxon>
        <taxon>Metazoa</taxon>
        <taxon>Chordata</taxon>
        <taxon>Craniata</taxon>
        <taxon>Vertebrata</taxon>
        <taxon>Euteleostomi</taxon>
        <taxon>Actinopterygii</taxon>
        <taxon>Neopterygii</taxon>
        <taxon>Teleostei</taxon>
        <taxon>Osteoglossocephala</taxon>
        <taxon>Osteoglossomorpha</taxon>
        <taxon>Osteoglossiformes</taxon>
        <taxon>Mormyridae</taxon>
        <taxon>Paramormyrops</taxon>
    </lineage>
</organism>
<sequence>MRCLRSRSGVKQDPFSVRYRRGVCVPPPTRPPHYRPIFKEGGLLLNSGS</sequence>
<accession>A0A3B3S4Q0</accession>
<reference evidence="1" key="1">
    <citation type="submission" date="2025-08" db="UniProtKB">
        <authorList>
            <consortium name="Ensembl"/>
        </authorList>
    </citation>
    <scope>IDENTIFICATION</scope>
</reference>
<evidence type="ECO:0000313" key="2">
    <source>
        <dbReference type="Proteomes" id="UP000261540"/>
    </source>
</evidence>
<protein>
    <submittedName>
        <fullName evidence="1">Uncharacterized protein</fullName>
    </submittedName>
</protein>
<dbReference type="Ensembl" id="ENSPKIT00000006229.1">
    <property type="protein sequence ID" value="ENSPKIP00000025493.1"/>
    <property type="gene ID" value="ENSPKIG00000008353.1"/>
</dbReference>
<evidence type="ECO:0000313" key="1">
    <source>
        <dbReference type="Ensembl" id="ENSPKIP00000025493.1"/>
    </source>
</evidence>
<dbReference type="Proteomes" id="UP000261540">
    <property type="component" value="Unplaced"/>
</dbReference>
<dbReference type="AlphaFoldDB" id="A0A3B3S4Q0"/>
<reference evidence="1" key="2">
    <citation type="submission" date="2025-09" db="UniProtKB">
        <authorList>
            <consortium name="Ensembl"/>
        </authorList>
    </citation>
    <scope>IDENTIFICATION</scope>
</reference>
<keyword evidence="2" id="KW-1185">Reference proteome</keyword>